<keyword evidence="10" id="KW-1185">Reference proteome</keyword>
<feature type="transmembrane region" description="Helical" evidence="6">
    <location>
        <begin position="294"/>
        <end position="314"/>
    </location>
</feature>
<dbReference type="EMBL" id="AZAJ01000001">
    <property type="protein sequence ID" value="ETA68954.1"/>
    <property type="molecule type" value="Genomic_DNA"/>
</dbReference>
<feature type="domain" description="DUF4010" evidence="8">
    <location>
        <begin position="210"/>
        <end position="418"/>
    </location>
</feature>
<evidence type="ECO:0000259" key="7">
    <source>
        <dbReference type="Pfam" id="PF02308"/>
    </source>
</evidence>
<name>W9DQS1_METTI</name>
<keyword evidence="4 6" id="KW-1133">Transmembrane helix</keyword>
<comment type="caution">
    <text evidence="9">The sequence shown here is derived from an EMBL/GenBank/DDBJ whole genome shotgun (WGS) entry which is preliminary data.</text>
</comment>
<dbReference type="PRINTS" id="PR01837">
    <property type="entry name" value="MGTCSAPBPROT"/>
</dbReference>
<dbReference type="Proteomes" id="UP000019483">
    <property type="component" value="Unassembled WGS sequence"/>
</dbReference>
<accession>W9DQS1</accession>
<evidence type="ECO:0000256" key="1">
    <source>
        <dbReference type="ARBA" id="ARBA00004651"/>
    </source>
</evidence>
<gene>
    <name evidence="9" type="ORF">MettiDRAFT_2443</name>
</gene>
<dbReference type="AlphaFoldDB" id="W9DQS1"/>
<keyword evidence="3 6" id="KW-0812">Transmembrane</keyword>
<proteinExistence type="predicted"/>
<feature type="transmembrane region" description="Helical" evidence="6">
    <location>
        <begin position="334"/>
        <end position="353"/>
    </location>
</feature>
<feature type="transmembrane region" description="Helical" evidence="6">
    <location>
        <begin position="235"/>
        <end position="255"/>
    </location>
</feature>
<evidence type="ECO:0000256" key="4">
    <source>
        <dbReference type="ARBA" id="ARBA00022989"/>
    </source>
</evidence>
<evidence type="ECO:0000256" key="6">
    <source>
        <dbReference type="SAM" id="Phobius"/>
    </source>
</evidence>
<feature type="transmembrane region" description="Helical" evidence="6">
    <location>
        <begin position="425"/>
        <end position="447"/>
    </location>
</feature>
<dbReference type="PANTHER" id="PTHR39084">
    <property type="entry name" value="MEMBRANE PROTEIN-RELATED"/>
    <property type="match status" value="1"/>
</dbReference>
<keyword evidence="5 6" id="KW-0472">Membrane</keyword>
<feature type="transmembrane region" description="Helical" evidence="6">
    <location>
        <begin position="392"/>
        <end position="413"/>
    </location>
</feature>
<feature type="transmembrane region" description="Helical" evidence="6">
    <location>
        <begin position="66"/>
        <end position="86"/>
    </location>
</feature>
<evidence type="ECO:0000313" key="9">
    <source>
        <dbReference type="EMBL" id="ETA68954.1"/>
    </source>
</evidence>
<feature type="domain" description="MgtC/SapB/SrpB/YhiD N-terminal" evidence="7">
    <location>
        <begin position="42"/>
        <end position="164"/>
    </location>
</feature>
<feature type="transmembrane region" description="Helical" evidence="6">
    <location>
        <begin position="205"/>
        <end position="223"/>
    </location>
</feature>
<evidence type="ECO:0000313" key="10">
    <source>
        <dbReference type="Proteomes" id="UP000019483"/>
    </source>
</evidence>
<feature type="transmembrane region" description="Helical" evidence="6">
    <location>
        <begin position="92"/>
        <end position="112"/>
    </location>
</feature>
<dbReference type="Pfam" id="PF02308">
    <property type="entry name" value="MgtC"/>
    <property type="match status" value="1"/>
</dbReference>
<dbReference type="Pfam" id="PF13194">
    <property type="entry name" value="DUF4010"/>
    <property type="match status" value="1"/>
</dbReference>
<evidence type="ECO:0000256" key="5">
    <source>
        <dbReference type="ARBA" id="ARBA00023136"/>
    </source>
</evidence>
<comment type="subcellular location">
    <subcellularLocation>
        <location evidence="1">Cell membrane</location>
        <topology evidence="1">Multi-pass membrane protein</topology>
    </subcellularLocation>
</comment>
<evidence type="ECO:0000256" key="3">
    <source>
        <dbReference type="ARBA" id="ARBA00022692"/>
    </source>
</evidence>
<dbReference type="InterPro" id="IPR003416">
    <property type="entry name" value="MgtC/SapB/SrpB/YhiD_fam"/>
</dbReference>
<organism evidence="9 10">
    <name type="scientific">Methanolobus tindarius DSM 2278</name>
    <dbReference type="NCBI Taxonomy" id="1090322"/>
    <lineage>
        <taxon>Archaea</taxon>
        <taxon>Methanobacteriati</taxon>
        <taxon>Methanobacteriota</taxon>
        <taxon>Stenosarchaea group</taxon>
        <taxon>Methanomicrobia</taxon>
        <taxon>Methanosarcinales</taxon>
        <taxon>Methanosarcinaceae</taxon>
        <taxon>Methanolobus</taxon>
    </lineage>
</organism>
<feature type="transmembrane region" description="Helical" evidence="6">
    <location>
        <begin position="365"/>
        <end position="386"/>
    </location>
</feature>
<evidence type="ECO:0000259" key="8">
    <source>
        <dbReference type="Pfam" id="PF13194"/>
    </source>
</evidence>
<reference evidence="9 10" key="1">
    <citation type="submission" date="2013-08" db="EMBL/GenBank/DDBJ databases">
        <authorList>
            <consortium name="DOE Joint Genome Institute"/>
            <person name="Eisen J."/>
            <person name="Huntemann M."/>
            <person name="Han J."/>
            <person name="Chen A."/>
            <person name="Kyrpides N."/>
            <person name="Mavromatis K."/>
            <person name="Markowitz V."/>
            <person name="Palaniappan K."/>
            <person name="Ivanova N."/>
            <person name="Schaumberg A."/>
            <person name="Pati A."/>
            <person name="Liolios K."/>
            <person name="Nordberg H.P."/>
            <person name="Cantor M.N."/>
            <person name="Hua S.X."/>
            <person name="Woyke T."/>
        </authorList>
    </citation>
    <scope>NUCLEOTIDE SEQUENCE [LARGE SCALE GENOMIC DNA]</scope>
    <source>
        <strain evidence="9 10">DSM 2278</strain>
    </source>
</reference>
<dbReference type="InterPro" id="IPR049177">
    <property type="entry name" value="MgtC_SapB_SrpB_YhiD_N"/>
</dbReference>
<keyword evidence="2" id="KW-1003">Cell membrane</keyword>
<dbReference type="STRING" id="1090322.MettiDRAFT_2443"/>
<evidence type="ECO:0000256" key="2">
    <source>
        <dbReference type="ARBA" id="ARBA00022475"/>
    </source>
</evidence>
<feature type="transmembrane region" description="Helical" evidence="6">
    <location>
        <begin position="267"/>
        <end position="287"/>
    </location>
</feature>
<dbReference type="GO" id="GO:0005886">
    <property type="term" value="C:plasma membrane"/>
    <property type="evidence" value="ECO:0007669"/>
    <property type="project" value="UniProtKB-SubCell"/>
</dbReference>
<protein>
    <submittedName>
        <fullName evidence="9">Putative membrane protein</fullName>
    </submittedName>
</protein>
<sequence>MCTGIIKPVLDRYQNYFFRRDEDIISIQPGIDPLYATILEKIVLSMMIGILIGLEREHWRSDKKVFAGVRTFSITCITGAVAAFLVDYIGMWILILATVLVLIASASLIYLVNILKGKSGLTTAIALFCTYLLGIIVAQGLYLIAIVTGLLVTFLLIEKKPLHSFAEHLSDEDISSALKFLAVAFVLYPVMPEEPIFGILNLKQSILIVVLVSFISFVSYISLKKLGPRGGIPYSGFFGGFISSEATVAALSGMSKKGSLLKDSVHIGSLLSVVSMIISNTIIALIADPTARTASLMAPPFIIMGIVTLIFVGLKWKKTVNPNDTIDIGSPFALGPAFKFGAVFTILLIFANYANVYGGAEGTYITALGGIVSSSAVTASVAALAFSGNISVQTAGITAVLAGLISTLNKPLYIKISGSPEFFRTAVLSFIIIALCGAVTLLIWSFYM</sequence>
<dbReference type="InterPro" id="IPR025105">
    <property type="entry name" value="DUF4010"/>
</dbReference>
<feature type="transmembrane region" description="Helical" evidence="6">
    <location>
        <begin position="124"/>
        <end position="157"/>
    </location>
</feature>
<dbReference type="PANTHER" id="PTHR39084:SF1">
    <property type="entry name" value="DUF4010 DOMAIN-CONTAINING PROTEIN"/>
    <property type="match status" value="1"/>
</dbReference>